<reference evidence="2 3" key="1">
    <citation type="submission" date="2019-02" db="EMBL/GenBank/DDBJ databases">
        <title>Genomic Encyclopedia of Type Strains, Phase IV (KMG-IV): sequencing the most valuable type-strain genomes for metagenomic binning, comparative biology and taxonomic classification.</title>
        <authorList>
            <person name="Goeker M."/>
        </authorList>
    </citation>
    <scope>NUCLEOTIDE SEQUENCE [LARGE SCALE GENOMIC DNA]</scope>
    <source>
        <strain evidence="2 3">DSM 105135</strain>
    </source>
</reference>
<gene>
    <name evidence="2" type="ORF">EV700_3221</name>
</gene>
<keyword evidence="1" id="KW-0732">Signal</keyword>
<feature type="signal peptide" evidence="1">
    <location>
        <begin position="1"/>
        <end position="29"/>
    </location>
</feature>
<dbReference type="AlphaFoldDB" id="A0A4Q7YJU4"/>
<protein>
    <submittedName>
        <fullName evidence="2">Conjugal transfer pilus assembly protein TraF</fullName>
    </submittedName>
</protein>
<sequence length="316" mass="35741">MFARSLPVPRRFSSKWMVCLLALSKCTMASDSRGYYDTKAEGWFWYQDPKESGRVAPAPSTPPAAPPVFSTTWMRANMDRLRDEAIDHPTDAQGNPSKAVIAYMYLQRVAMDKAQNFANAAERAVQADPLLDENNRIPFGTAAAGLFNRTLDQDKKGALNALTRQTGLWFFFDSRCTFCSAQFEVLQRFTRKHPFRVRYISLDHKPLPGMTSWSPDQGQAKLLQLKITPTVVLIRPPNHFYVISQGLSPEETLARKILLVADSQKLLPPDQLKAARPYDKGVLTTDQLQSTSPRQLNPDNPDAWVDYLQKNLRGDY</sequence>
<proteinExistence type="predicted"/>
<dbReference type="InterPro" id="IPR036249">
    <property type="entry name" value="Thioredoxin-like_sf"/>
</dbReference>
<dbReference type="InterPro" id="IPR039555">
    <property type="entry name" value="TraF/TrbB"/>
</dbReference>
<dbReference type="Pfam" id="PF13728">
    <property type="entry name" value="TraF"/>
    <property type="match status" value="1"/>
</dbReference>
<dbReference type="Proteomes" id="UP000292423">
    <property type="component" value="Unassembled WGS sequence"/>
</dbReference>
<evidence type="ECO:0000313" key="2">
    <source>
        <dbReference type="EMBL" id="RZU36755.1"/>
    </source>
</evidence>
<feature type="chain" id="PRO_5020444358" evidence="1">
    <location>
        <begin position="30"/>
        <end position="316"/>
    </location>
</feature>
<dbReference type="EMBL" id="SHKX01000017">
    <property type="protein sequence ID" value="RZU36755.1"/>
    <property type="molecule type" value="Genomic_DNA"/>
</dbReference>
<name>A0A4Q7YJU4_9GAMM</name>
<evidence type="ECO:0000256" key="1">
    <source>
        <dbReference type="SAM" id="SignalP"/>
    </source>
</evidence>
<keyword evidence="3" id="KW-1185">Reference proteome</keyword>
<comment type="caution">
    <text evidence="2">The sequence shown here is derived from an EMBL/GenBank/DDBJ whole genome shotgun (WGS) entry which is preliminary data.</text>
</comment>
<organism evidence="2 3">
    <name type="scientific">Fluviicoccus keumensis</name>
    <dbReference type="NCBI Taxonomy" id="1435465"/>
    <lineage>
        <taxon>Bacteria</taxon>
        <taxon>Pseudomonadati</taxon>
        <taxon>Pseudomonadota</taxon>
        <taxon>Gammaproteobacteria</taxon>
        <taxon>Moraxellales</taxon>
        <taxon>Moraxellaceae</taxon>
        <taxon>Fluviicoccus</taxon>
    </lineage>
</organism>
<dbReference type="SUPFAM" id="SSF52833">
    <property type="entry name" value="Thioredoxin-like"/>
    <property type="match status" value="1"/>
</dbReference>
<accession>A0A4Q7YJU4</accession>
<evidence type="ECO:0000313" key="3">
    <source>
        <dbReference type="Proteomes" id="UP000292423"/>
    </source>
</evidence>